<evidence type="ECO:0000313" key="1">
    <source>
        <dbReference type="EMBL" id="AUO15117.1"/>
    </source>
</evidence>
<reference evidence="1" key="2">
    <citation type="journal article" date="2018" name="Genome Announc.">
        <title>First Report of a Complete Genome Sequence of White spot syndrome virus from India.</title>
        <authorList>
            <person name="Vinaya Kumar K."/>
            <person name="Shekhar M.S."/>
            <person name="Otta S.K."/>
            <person name="Karthic K."/>
            <person name="Ashok Kumar J."/>
            <person name="Gopikrishna G."/>
            <person name="Vijayan K.K."/>
        </authorList>
    </citation>
    <scope>NUCLEOTIDE SEQUENCE</scope>
    <source>
        <strain evidence="1">IN_AP4RU</strain>
    </source>
</reference>
<name>A0A2I6SC27_9VIRU</name>
<proteinExistence type="predicted"/>
<dbReference type="Proteomes" id="UP000267352">
    <property type="component" value="Segment"/>
</dbReference>
<accession>A0A2I6SC27</accession>
<dbReference type="EMBL" id="MG702567">
    <property type="protein sequence ID" value="AUO15117.1"/>
    <property type="molecule type" value="Genomic_DNA"/>
</dbReference>
<sequence>MAVEVFQLPSSACERIRQKTSTLIKEVSDQCENWENFRNCSWLFV</sequence>
<protein>
    <submittedName>
        <fullName evidence="1">WSSV321</fullName>
    </submittedName>
</protein>
<reference evidence="1" key="1">
    <citation type="submission" date="2017-12" db="EMBL/GenBank/DDBJ databases">
        <authorList>
            <person name="Katneni V.K."/>
            <person name="Shekhar M.S."/>
            <person name="Otta S.K."/>
            <person name="Karthic K."/>
            <person name="Jangam A.K."/>
            <person name="Gopikrishna G."/>
            <person name="Vijayan K.K."/>
        </authorList>
    </citation>
    <scope>NUCLEOTIDE SEQUENCE [LARGE SCALE GENOMIC DNA]</scope>
    <source>
        <strain evidence="1">IN_AP4RU</strain>
    </source>
</reference>
<organism evidence="1">
    <name type="scientific">White spot syndrome virus</name>
    <dbReference type="NCBI Taxonomy" id="342409"/>
    <lineage>
        <taxon>Viruses</taxon>
        <taxon>Viruses incertae sedis</taxon>
        <taxon>Naldaviricetes</taxon>
        <taxon>Nimaviridae</taxon>
        <taxon>Whispovirus</taxon>
    </lineage>
</organism>